<evidence type="ECO:0000256" key="1">
    <source>
        <dbReference type="ARBA" id="ARBA00006295"/>
    </source>
</evidence>
<dbReference type="Pfam" id="PF02195">
    <property type="entry name" value="ParB_N"/>
    <property type="match status" value="1"/>
</dbReference>
<protein>
    <recommendedName>
        <fullName evidence="2">ParB-like N-terminal domain-containing protein</fullName>
    </recommendedName>
</protein>
<keyword evidence="4" id="KW-1185">Reference proteome</keyword>
<dbReference type="InterPro" id="IPR050336">
    <property type="entry name" value="Chromosome_partition/occlusion"/>
</dbReference>
<dbReference type="Gene3D" id="3.90.1530.10">
    <property type="entry name" value="Conserved hypothetical protein from pyrococcus furiosus pfu- 392566-001, ParB domain"/>
    <property type="match status" value="1"/>
</dbReference>
<dbReference type="OrthoDB" id="4204233at2"/>
<dbReference type="RefSeq" id="WP_024922276.1">
    <property type="nucleotide sequence ID" value="NZ_MDEO01000035.1"/>
</dbReference>
<dbReference type="SUPFAM" id="SSF110849">
    <property type="entry name" value="ParB/Sulfiredoxin"/>
    <property type="match status" value="1"/>
</dbReference>
<evidence type="ECO:0000313" key="3">
    <source>
        <dbReference type="EMBL" id="OCX14985.1"/>
    </source>
</evidence>
<dbReference type="InterPro" id="IPR003115">
    <property type="entry name" value="ParB_N"/>
</dbReference>
<dbReference type="EMBL" id="MDEO01000035">
    <property type="protein sequence ID" value="OCX14985.1"/>
    <property type="molecule type" value="Genomic_DNA"/>
</dbReference>
<dbReference type="NCBIfam" id="TIGR00180">
    <property type="entry name" value="parB_part"/>
    <property type="match status" value="1"/>
</dbReference>
<dbReference type="GO" id="GO:0007059">
    <property type="term" value="P:chromosome segregation"/>
    <property type="evidence" value="ECO:0007669"/>
    <property type="project" value="TreeGrafter"/>
</dbReference>
<dbReference type="InterPro" id="IPR004437">
    <property type="entry name" value="ParB/RepB/Spo0J"/>
</dbReference>
<dbReference type="PANTHER" id="PTHR33375:SF1">
    <property type="entry name" value="CHROMOSOME-PARTITIONING PROTEIN PARB-RELATED"/>
    <property type="match status" value="1"/>
</dbReference>
<reference evidence="3 4" key="1">
    <citation type="submission" date="2016-08" db="EMBL/GenBank/DDBJ databases">
        <title>Whole genome sequence of Mesorhizobium sp. strain UASWS1009 isolated from industrial sewage.</title>
        <authorList>
            <person name="Crovadore J."/>
            <person name="Calmin G."/>
            <person name="Chablais R."/>
            <person name="Cochard B."/>
            <person name="Lefort F."/>
        </authorList>
    </citation>
    <scope>NUCLEOTIDE SEQUENCE [LARGE SCALE GENOMIC DNA]</scope>
    <source>
        <strain evidence="3 4">UASWS1009</strain>
    </source>
</reference>
<dbReference type="AlphaFoldDB" id="A0A1C2DJZ8"/>
<evidence type="ECO:0000259" key="2">
    <source>
        <dbReference type="SMART" id="SM00470"/>
    </source>
</evidence>
<dbReference type="GO" id="GO:0045881">
    <property type="term" value="P:positive regulation of sporulation resulting in formation of a cellular spore"/>
    <property type="evidence" value="ECO:0007669"/>
    <property type="project" value="TreeGrafter"/>
</dbReference>
<sequence>MAENIALIEPHKIHPNEENPRIIFREDELLALEDSIKRQGILVPLTVFADGKNYTILDGERRWRCASKLGLSQVPAIVQPKPDKLQNIMMMFAIHKTRRDWDPLPTAQKLQQLENELERRYSSKPTEDALASAASITRGEVRRYRRILGLPEDLQSELMEELNKPRSEQILTVDHVLESTRAVEAIVKRDIVTVEEGERLSSALIDKFRSQVERSTVGPRQLPKIARAVERGDVSVSSAQNVLRKLIVDRFYTTDDAFREVGAESEASRDLQLAADRLAEKIGEHLLKRYPVSRPLKESLVILGKKIEILIS</sequence>
<comment type="caution">
    <text evidence="3">The sequence shown here is derived from an EMBL/GenBank/DDBJ whole genome shotgun (WGS) entry which is preliminary data.</text>
</comment>
<dbReference type="PANTHER" id="PTHR33375">
    <property type="entry name" value="CHROMOSOME-PARTITIONING PROTEIN PARB-RELATED"/>
    <property type="match status" value="1"/>
</dbReference>
<organism evidence="3 4">
    <name type="scientific">Mesorhizobium hungaricum</name>
    <dbReference type="NCBI Taxonomy" id="1566387"/>
    <lineage>
        <taxon>Bacteria</taxon>
        <taxon>Pseudomonadati</taxon>
        <taxon>Pseudomonadota</taxon>
        <taxon>Alphaproteobacteria</taxon>
        <taxon>Hyphomicrobiales</taxon>
        <taxon>Phyllobacteriaceae</taxon>
        <taxon>Mesorhizobium</taxon>
    </lineage>
</organism>
<dbReference type="STRING" id="1566387.QV13_21555"/>
<feature type="domain" description="ParB-like N-terminal" evidence="2">
    <location>
        <begin position="6"/>
        <end position="98"/>
    </location>
</feature>
<dbReference type="SMART" id="SM00470">
    <property type="entry name" value="ParB"/>
    <property type="match status" value="1"/>
</dbReference>
<gene>
    <name evidence="3" type="ORF">QV13_21555</name>
</gene>
<proteinExistence type="inferred from homology"/>
<comment type="similarity">
    <text evidence="1">Belongs to the ParB family.</text>
</comment>
<dbReference type="GO" id="GO:0005694">
    <property type="term" value="C:chromosome"/>
    <property type="evidence" value="ECO:0007669"/>
    <property type="project" value="TreeGrafter"/>
</dbReference>
<dbReference type="GO" id="GO:0003677">
    <property type="term" value="F:DNA binding"/>
    <property type="evidence" value="ECO:0007669"/>
    <property type="project" value="InterPro"/>
</dbReference>
<dbReference type="Proteomes" id="UP000094412">
    <property type="component" value="Unassembled WGS sequence"/>
</dbReference>
<accession>A0A1C2DJZ8</accession>
<name>A0A1C2DJZ8_9HYPH</name>
<evidence type="ECO:0000313" key="4">
    <source>
        <dbReference type="Proteomes" id="UP000094412"/>
    </source>
</evidence>
<dbReference type="InterPro" id="IPR036086">
    <property type="entry name" value="ParB/Sulfiredoxin_sf"/>
</dbReference>